<gene>
    <name evidence="2" type="ORF">FL583_14945</name>
</gene>
<dbReference type="InterPro" id="IPR012296">
    <property type="entry name" value="Nuclease_put_TT1808"/>
</dbReference>
<dbReference type="AlphaFoldDB" id="A0A545ASR8"/>
<dbReference type="CDD" id="cd06260">
    <property type="entry name" value="DUF820-like"/>
    <property type="match status" value="1"/>
</dbReference>
<dbReference type="EMBL" id="VIRS01000009">
    <property type="protein sequence ID" value="TQS44386.1"/>
    <property type="molecule type" value="Genomic_DNA"/>
</dbReference>
<keyword evidence="2" id="KW-0378">Hydrolase</keyword>
<dbReference type="OrthoDB" id="5524117at2"/>
<sequence>MHIPQGAWTADDLDRVPEEVGRCEVLDGVLIVMAPQRDFHSAVMWRLAAALDGSAPEGWRIRTEMTVRLGGKSRPEPDLVAVAPSAVLGPQRTWYLPTEVPLVVEIVSPDSEHRDRVAKHLKYARAGIPHYWRIEEDRGEAVVHAFELDAAAGYYVETAVERRKLVLERPFPMTIDVDRLYP</sequence>
<feature type="domain" description="Putative restriction endonuclease" evidence="1">
    <location>
        <begin position="11"/>
        <end position="172"/>
    </location>
</feature>
<dbReference type="Proteomes" id="UP000317982">
    <property type="component" value="Unassembled WGS sequence"/>
</dbReference>
<keyword evidence="2" id="KW-0540">Nuclease</keyword>
<dbReference type="Pfam" id="PF05685">
    <property type="entry name" value="Uma2"/>
    <property type="match status" value="1"/>
</dbReference>
<dbReference type="SUPFAM" id="SSF52980">
    <property type="entry name" value="Restriction endonuclease-like"/>
    <property type="match status" value="1"/>
</dbReference>
<evidence type="ECO:0000313" key="3">
    <source>
        <dbReference type="Proteomes" id="UP000317982"/>
    </source>
</evidence>
<organism evidence="2 3">
    <name type="scientific">Cryptosporangium phraense</name>
    <dbReference type="NCBI Taxonomy" id="2593070"/>
    <lineage>
        <taxon>Bacteria</taxon>
        <taxon>Bacillati</taxon>
        <taxon>Actinomycetota</taxon>
        <taxon>Actinomycetes</taxon>
        <taxon>Cryptosporangiales</taxon>
        <taxon>Cryptosporangiaceae</taxon>
        <taxon>Cryptosporangium</taxon>
    </lineage>
</organism>
<protein>
    <submittedName>
        <fullName evidence="2">Uma2 family endonuclease</fullName>
    </submittedName>
</protein>
<dbReference type="PANTHER" id="PTHR35400">
    <property type="entry name" value="SLR1083 PROTEIN"/>
    <property type="match status" value="1"/>
</dbReference>
<dbReference type="InterPro" id="IPR011335">
    <property type="entry name" value="Restrct_endonuc-II-like"/>
</dbReference>
<evidence type="ECO:0000313" key="2">
    <source>
        <dbReference type="EMBL" id="TQS44386.1"/>
    </source>
</evidence>
<accession>A0A545ASR8</accession>
<dbReference type="InParanoid" id="A0A545ASR8"/>
<dbReference type="InterPro" id="IPR008538">
    <property type="entry name" value="Uma2"/>
</dbReference>
<dbReference type="Gene3D" id="3.90.1570.10">
    <property type="entry name" value="tt1808, chain A"/>
    <property type="match status" value="1"/>
</dbReference>
<proteinExistence type="predicted"/>
<dbReference type="PANTHER" id="PTHR35400:SF3">
    <property type="entry name" value="SLL1072 PROTEIN"/>
    <property type="match status" value="1"/>
</dbReference>
<keyword evidence="3" id="KW-1185">Reference proteome</keyword>
<evidence type="ECO:0000259" key="1">
    <source>
        <dbReference type="Pfam" id="PF05685"/>
    </source>
</evidence>
<keyword evidence="2" id="KW-0255">Endonuclease</keyword>
<dbReference type="GO" id="GO:0004519">
    <property type="term" value="F:endonuclease activity"/>
    <property type="evidence" value="ECO:0007669"/>
    <property type="project" value="UniProtKB-KW"/>
</dbReference>
<name>A0A545ASR8_9ACTN</name>
<comment type="caution">
    <text evidence="2">The sequence shown here is derived from an EMBL/GenBank/DDBJ whole genome shotgun (WGS) entry which is preliminary data.</text>
</comment>
<reference evidence="2 3" key="1">
    <citation type="submission" date="2019-07" db="EMBL/GenBank/DDBJ databases">
        <title>Cryptosporangium phraense sp. nov., isolated from plant litter.</title>
        <authorList>
            <person name="Suriyachadkun C."/>
        </authorList>
    </citation>
    <scope>NUCLEOTIDE SEQUENCE [LARGE SCALE GENOMIC DNA]</scope>
    <source>
        <strain evidence="2 3">A-T 5661</strain>
    </source>
</reference>